<gene>
    <name evidence="2" type="ORF">DEA37_0013665</name>
</gene>
<reference evidence="2 3" key="1">
    <citation type="journal article" date="2019" name="Gigascience">
        <title>Whole-genome sequence of the oriental lung fluke Paragonimus westermani.</title>
        <authorList>
            <person name="Oey H."/>
            <person name="Zakrzewski M."/>
            <person name="Narain K."/>
            <person name="Devi K.R."/>
            <person name="Agatsuma T."/>
            <person name="Nawaratna S."/>
            <person name="Gobert G.N."/>
            <person name="Jones M.K."/>
            <person name="Ragan M.A."/>
            <person name="McManus D.P."/>
            <person name="Krause L."/>
        </authorList>
    </citation>
    <scope>NUCLEOTIDE SEQUENCE [LARGE SCALE GENOMIC DNA]</scope>
    <source>
        <strain evidence="2 3">IND2009</strain>
    </source>
</reference>
<dbReference type="EMBL" id="QNGE01000685">
    <property type="protein sequence ID" value="KAA3679609.1"/>
    <property type="molecule type" value="Genomic_DNA"/>
</dbReference>
<accession>A0A5J4NVQ8</accession>
<dbReference type="PRINTS" id="PR00837">
    <property type="entry name" value="V5TPXLIKE"/>
</dbReference>
<comment type="caution">
    <text evidence="2">The sequence shown here is derived from an EMBL/GenBank/DDBJ whole genome shotgun (WGS) entry which is preliminary data.</text>
</comment>
<organism evidence="2 3">
    <name type="scientific">Paragonimus westermani</name>
    <dbReference type="NCBI Taxonomy" id="34504"/>
    <lineage>
        <taxon>Eukaryota</taxon>
        <taxon>Metazoa</taxon>
        <taxon>Spiralia</taxon>
        <taxon>Lophotrochozoa</taxon>
        <taxon>Platyhelminthes</taxon>
        <taxon>Trematoda</taxon>
        <taxon>Digenea</taxon>
        <taxon>Plagiorchiida</taxon>
        <taxon>Troglotremata</taxon>
        <taxon>Troglotrematidae</taxon>
        <taxon>Paragonimus</taxon>
    </lineage>
</organism>
<protein>
    <recommendedName>
        <fullName evidence="1">SCP domain-containing protein</fullName>
    </recommendedName>
</protein>
<dbReference type="PANTHER" id="PTHR10334">
    <property type="entry name" value="CYSTEINE-RICH SECRETORY PROTEIN-RELATED"/>
    <property type="match status" value="1"/>
</dbReference>
<sequence length="104" mass="11781">MSSKRSCKIPFLLRLTNFHTNLPCVPTLQPSTICSWIRLNNVLSLRLSQLIWANTRKVGCGFKKCSKSRMPFGYSVVCNYGPAGNFIGEFPYETSEEAHDFNQS</sequence>
<keyword evidence="3" id="KW-1185">Reference proteome</keyword>
<evidence type="ECO:0000313" key="3">
    <source>
        <dbReference type="Proteomes" id="UP000324629"/>
    </source>
</evidence>
<dbReference type="AlphaFoldDB" id="A0A5J4NVQ8"/>
<dbReference type="InterPro" id="IPR001283">
    <property type="entry name" value="CRISP-related"/>
</dbReference>
<evidence type="ECO:0000259" key="1">
    <source>
        <dbReference type="Pfam" id="PF00188"/>
    </source>
</evidence>
<dbReference type="Proteomes" id="UP000324629">
    <property type="component" value="Unassembled WGS sequence"/>
</dbReference>
<dbReference type="SUPFAM" id="SSF55797">
    <property type="entry name" value="PR-1-like"/>
    <property type="match status" value="1"/>
</dbReference>
<name>A0A5J4NVQ8_9TREM</name>
<dbReference type="Pfam" id="PF00188">
    <property type="entry name" value="CAP"/>
    <property type="match status" value="1"/>
</dbReference>
<evidence type="ECO:0000313" key="2">
    <source>
        <dbReference type="EMBL" id="KAA3679609.1"/>
    </source>
</evidence>
<dbReference type="InterPro" id="IPR014044">
    <property type="entry name" value="CAP_dom"/>
</dbReference>
<feature type="domain" description="SCP" evidence="1">
    <location>
        <begin position="47"/>
        <end position="80"/>
    </location>
</feature>
<dbReference type="Gene3D" id="3.40.33.10">
    <property type="entry name" value="CAP"/>
    <property type="match status" value="1"/>
</dbReference>
<proteinExistence type="predicted"/>
<dbReference type="InterPro" id="IPR035940">
    <property type="entry name" value="CAP_sf"/>
</dbReference>